<dbReference type="AlphaFoldDB" id="A0AAV1H1F9"/>
<gene>
    <name evidence="4" type="ORF">XNOV1_A023866</name>
</gene>
<keyword evidence="1 2" id="KW-0175">Coiled coil</keyword>
<reference evidence="4" key="1">
    <citation type="submission" date="2023-08" db="EMBL/GenBank/DDBJ databases">
        <authorList>
            <person name="Alioto T."/>
            <person name="Alioto T."/>
            <person name="Gomez Garrido J."/>
        </authorList>
    </citation>
    <scope>NUCLEOTIDE SEQUENCE</scope>
</reference>
<dbReference type="EMBL" id="OY660881">
    <property type="protein sequence ID" value="CAJ1079345.1"/>
    <property type="molecule type" value="Genomic_DNA"/>
</dbReference>
<feature type="coiled-coil region" evidence="2">
    <location>
        <begin position="267"/>
        <end position="294"/>
    </location>
</feature>
<protein>
    <submittedName>
        <fullName evidence="4">Coiled-coil domain-containing protein 89</fullName>
    </submittedName>
</protein>
<dbReference type="PANTHER" id="PTHR34768:SF2">
    <property type="entry name" value="COILED-COIL DOMAIN CONTAINING 89"/>
    <property type="match status" value="1"/>
</dbReference>
<dbReference type="Proteomes" id="UP001178508">
    <property type="component" value="Chromosome 18"/>
</dbReference>
<feature type="region of interest" description="Disordered" evidence="3">
    <location>
        <begin position="1"/>
        <end position="21"/>
    </location>
</feature>
<feature type="coiled-coil region" evidence="2">
    <location>
        <begin position="79"/>
        <end position="241"/>
    </location>
</feature>
<keyword evidence="5" id="KW-1185">Reference proteome</keyword>
<evidence type="ECO:0000313" key="5">
    <source>
        <dbReference type="Proteomes" id="UP001178508"/>
    </source>
</evidence>
<name>A0AAV1H1F9_XYRNO</name>
<evidence type="ECO:0000256" key="2">
    <source>
        <dbReference type="SAM" id="Coils"/>
    </source>
</evidence>
<proteinExistence type="predicted"/>
<organism evidence="4 5">
    <name type="scientific">Xyrichtys novacula</name>
    <name type="common">Pearly razorfish</name>
    <name type="synonym">Hemipteronotus novacula</name>
    <dbReference type="NCBI Taxonomy" id="13765"/>
    <lineage>
        <taxon>Eukaryota</taxon>
        <taxon>Metazoa</taxon>
        <taxon>Chordata</taxon>
        <taxon>Craniata</taxon>
        <taxon>Vertebrata</taxon>
        <taxon>Euteleostomi</taxon>
        <taxon>Actinopterygii</taxon>
        <taxon>Neopterygii</taxon>
        <taxon>Teleostei</taxon>
        <taxon>Neoteleostei</taxon>
        <taxon>Acanthomorphata</taxon>
        <taxon>Eupercaria</taxon>
        <taxon>Labriformes</taxon>
        <taxon>Labridae</taxon>
        <taxon>Xyrichtys</taxon>
    </lineage>
</organism>
<sequence length="355" mass="41405">MMATPQRKAGNLLKTEGDSTEHLDDFQRTLGKLRSLSAEDSTETGMLRSRLDEQSSLISMLKHRADELLLRCEALQKINQELECCMKDCQTELENKRKKADLTEKRFMDLSSNNQAIITFMDEYKKQNGLLKQENKKLQAENDTLFSQQLQDKDTLVQKLMQDIKLLTEKHTNKENEYREKLAECQSNLQEQASQHQAKEAMLLAQLHDAQQQQRDTADQCEDLKLKLQKTEEELTQREIQMKESITSLNKEKDKLLNLSMERGKLIQEKQEEIHQLGLKLKEEKKTRAKAEDRFQKDAETVNADLKVKSLQSALNEATTKYCQFKKDFEAYKEHSSNLLIQERELNKKLRHLTG</sequence>
<evidence type="ECO:0000256" key="3">
    <source>
        <dbReference type="SAM" id="MobiDB-lite"/>
    </source>
</evidence>
<dbReference type="InterPro" id="IPR043450">
    <property type="entry name" value="CCDC89-like"/>
</dbReference>
<dbReference type="PANTHER" id="PTHR34768">
    <property type="entry name" value="COILED-COIL DOMAIN-CONTAINING PROTEIN 89"/>
    <property type="match status" value="1"/>
</dbReference>
<evidence type="ECO:0000256" key="1">
    <source>
        <dbReference type="ARBA" id="ARBA00023054"/>
    </source>
</evidence>
<accession>A0AAV1H1F9</accession>
<evidence type="ECO:0000313" key="4">
    <source>
        <dbReference type="EMBL" id="CAJ1079345.1"/>
    </source>
</evidence>